<dbReference type="HAMAP" id="MF_00607">
    <property type="entry name" value="16SrRNA_methyltr_A"/>
    <property type="match status" value="1"/>
</dbReference>
<organism evidence="10">
    <name type="scientific">Proteinivorax hydrogeniformans</name>
    <dbReference type="NCBI Taxonomy" id="1826727"/>
    <lineage>
        <taxon>Bacteria</taxon>
        <taxon>Bacillati</taxon>
        <taxon>Bacillota</taxon>
        <taxon>Clostridia</taxon>
        <taxon>Eubacteriales</taxon>
        <taxon>Proteinivoracaceae</taxon>
        <taxon>Proteinivorax</taxon>
    </lineage>
</organism>
<evidence type="ECO:0000256" key="2">
    <source>
        <dbReference type="ARBA" id="ARBA00022552"/>
    </source>
</evidence>
<reference evidence="10" key="1">
    <citation type="journal article" date="2018" name="Antonie Van Leeuwenhoek">
        <title>Proteinivorax hydrogeniformans sp. nov., an anaerobic, haloalkaliphilic bacterium fermenting proteinaceous compounds with high hydrogen production.</title>
        <authorList>
            <person name="Boltyanskaya Y."/>
            <person name="Detkova E."/>
            <person name="Pimenov N."/>
            <person name="Kevbrin V."/>
        </authorList>
    </citation>
    <scope>NUCLEOTIDE SEQUENCE</scope>
    <source>
        <strain evidence="10">Z-710</strain>
    </source>
</reference>
<evidence type="ECO:0000256" key="6">
    <source>
        <dbReference type="ARBA" id="ARBA00022884"/>
    </source>
</evidence>
<sequence>MSNVTKVQQIKEFMAQQGFSIKKKFGQNFLIDKNALEKIVTATEPDNNTTVLEIGPGLGVLTNKLADSAGKVISIEIDKTLESHLKELEKKRENINVVFSDALKLDLSELLKKDISEGRKLKVTANLPYYITTPLLFKMLESKVEFESLTLMMQLEVAQRILASPGGKEYGNLTVAVQYYGEASMVTKVPPSCFYPQPKVDSAVINIKPRDKSVKVLDETFFFRLIKQAFSKRRKTLVNNLEPLADLSKCELTQILEELDIDGKRRAETLSIEEFAKVSDELIKYVKK</sequence>
<dbReference type="Pfam" id="PF00398">
    <property type="entry name" value="RrnaAD"/>
    <property type="match status" value="1"/>
</dbReference>
<dbReference type="InterPro" id="IPR001737">
    <property type="entry name" value="KsgA/Erm"/>
</dbReference>
<dbReference type="PROSITE" id="PS01131">
    <property type="entry name" value="RRNA_A_DIMETH"/>
    <property type="match status" value="1"/>
</dbReference>
<dbReference type="InterPro" id="IPR023165">
    <property type="entry name" value="rRNA_Ade_diMease-like_C"/>
</dbReference>
<evidence type="ECO:0000256" key="5">
    <source>
        <dbReference type="ARBA" id="ARBA00022691"/>
    </source>
</evidence>
<keyword evidence="1 7" id="KW-0963">Cytoplasm</keyword>
<dbReference type="SUPFAM" id="SSF53335">
    <property type="entry name" value="S-adenosyl-L-methionine-dependent methyltransferases"/>
    <property type="match status" value="1"/>
</dbReference>
<dbReference type="FunFam" id="3.40.50.150:FF:000023">
    <property type="entry name" value="Ribosomal RNA small subunit methyltransferase A"/>
    <property type="match status" value="1"/>
</dbReference>
<dbReference type="Gene3D" id="3.40.50.150">
    <property type="entry name" value="Vaccinia Virus protein VP39"/>
    <property type="match status" value="1"/>
</dbReference>
<evidence type="ECO:0000256" key="3">
    <source>
        <dbReference type="ARBA" id="ARBA00022603"/>
    </source>
</evidence>
<protein>
    <recommendedName>
        <fullName evidence="7">Ribosomal RNA small subunit methyltransferase A</fullName>
        <ecNumber evidence="7">2.1.1.182</ecNumber>
    </recommendedName>
    <alternativeName>
        <fullName evidence="7">16S rRNA (adenine(1518)-N(6)/adenine(1519)-N(6))-dimethyltransferase</fullName>
    </alternativeName>
    <alternativeName>
        <fullName evidence="7">16S rRNA dimethyladenosine transferase</fullName>
    </alternativeName>
    <alternativeName>
        <fullName evidence="7">16S rRNA dimethylase</fullName>
    </alternativeName>
    <alternativeName>
        <fullName evidence="7">S-adenosylmethionine-6-N', N'-adenosyl(rRNA) dimethyltransferase</fullName>
    </alternativeName>
</protein>
<dbReference type="InterPro" id="IPR020596">
    <property type="entry name" value="rRNA_Ade_Mease_Trfase_CS"/>
</dbReference>
<feature type="binding site" evidence="7 8">
    <location>
        <position position="76"/>
    </location>
    <ligand>
        <name>S-adenosyl-L-methionine</name>
        <dbReference type="ChEBI" id="CHEBI:59789"/>
    </ligand>
</feature>
<feature type="binding site" evidence="7 8">
    <location>
        <position position="28"/>
    </location>
    <ligand>
        <name>S-adenosyl-L-methionine</name>
        <dbReference type="ChEBI" id="CHEBI:59789"/>
    </ligand>
</feature>
<evidence type="ECO:0000256" key="4">
    <source>
        <dbReference type="ARBA" id="ARBA00022679"/>
    </source>
</evidence>
<feature type="domain" description="Ribosomal RNA adenine methylase transferase N-terminal" evidence="9">
    <location>
        <begin position="35"/>
        <end position="211"/>
    </location>
</feature>
<comment type="catalytic activity">
    <reaction evidence="7">
        <text>adenosine(1518)/adenosine(1519) in 16S rRNA + 4 S-adenosyl-L-methionine = N(6)-dimethyladenosine(1518)/N(6)-dimethyladenosine(1519) in 16S rRNA + 4 S-adenosyl-L-homocysteine + 4 H(+)</text>
        <dbReference type="Rhea" id="RHEA:19609"/>
        <dbReference type="Rhea" id="RHEA-COMP:10232"/>
        <dbReference type="Rhea" id="RHEA-COMP:10233"/>
        <dbReference type="ChEBI" id="CHEBI:15378"/>
        <dbReference type="ChEBI" id="CHEBI:57856"/>
        <dbReference type="ChEBI" id="CHEBI:59789"/>
        <dbReference type="ChEBI" id="CHEBI:74411"/>
        <dbReference type="ChEBI" id="CHEBI:74493"/>
        <dbReference type="EC" id="2.1.1.182"/>
    </reaction>
</comment>
<dbReference type="SMART" id="SM00650">
    <property type="entry name" value="rADc"/>
    <property type="match status" value="1"/>
</dbReference>
<dbReference type="EC" id="2.1.1.182" evidence="7"/>
<dbReference type="CDD" id="cd02440">
    <property type="entry name" value="AdoMet_MTases"/>
    <property type="match status" value="1"/>
</dbReference>
<feature type="binding site" evidence="7 8">
    <location>
        <position position="30"/>
    </location>
    <ligand>
        <name>S-adenosyl-L-methionine</name>
        <dbReference type="ChEBI" id="CHEBI:59789"/>
    </ligand>
</feature>
<evidence type="ECO:0000256" key="8">
    <source>
        <dbReference type="PROSITE-ProRule" id="PRU01026"/>
    </source>
</evidence>
<evidence type="ECO:0000256" key="1">
    <source>
        <dbReference type="ARBA" id="ARBA00022490"/>
    </source>
</evidence>
<dbReference type="Gene3D" id="1.10.8.100">
    <property type="entry name" value="Ribosomal RNA adenine dimethylase-like, domain 2"/>
    <property type="match status" value="1"/>
</dbReference>
<feature type="binding site" evidence="7 8">
    <location>
        <position position="55"/>
    </location>
    <ligand>
        <name>S-adenosyl-L-methionine</name>
        <dbReference type="ChEBI" id="CHEBI:59789"/>
    </ligand>
</feature>
<dbReference type="RefSeq" id="WP_353893332.1">
    <property type="nucleotide sequence ID" value="NZ_CP159485.1"/>
</dbReference>
<dbReference type="InterPro" id="IPR011530">
    <property type="entry name" value="rRNA_adenine_dimethylase"/>
</dbReference>
<feature type="binding site" evidence="7 8">
    <location>
        <position position="126"/>
    </location>
    <ligand>
        <name>S-adenosyl-L-methionine</name>
        <dbReference type="ChEBI" id="CHEBI:59789"/>
    </ligand>
</feature>
<comment type="similarity">
    <text evidence="7">Belongs to the class I-like SAM-binding methyltransferase superfamily. rRNA adenine N(6)-methyltransferase family. RsmA subfamily.</text>
</comment>
<dbReference type="InterPro" id="IPR029063">
    <property type="entry name" value="SAM-dependent_MTases_sf"/>
</dbReference>
<name>A0AAU8HTY9_9FIRM</name>
<keyword evidence="6 7" id="KW-0694">RNA-binding</keyword>
<comment type="subcellular location">
    <subcellularLocation>
        <location evidence="7">Cytoplasm</location>
    </subcellularLocation>
</comment>
<proteinExistence type="inferred from homology"/>
<evidence type="ECO:0000259" key="9">
    <source>
        <dbReference type="SMART" id="SM00650"/>
    </source>
</evidence>
<accession>A0AAU8HTY9</accession>
<gene>
    <name evidence="7 10" type="primary">rsmA</name>
    <name evidence="7" type="synonym">ksgA</name>
    <name evidence="10" type="ORF">PRVXH_000053</name>
</gene>
<reference evidence="10" key="2">
    <citation type="submission" date="2024-06" db="EMBL/GenBank/DDBJ databases">
        <authorList>
            <person name="Petrova K.O."/>
            <person name="Toshchakov S.V."/>
            <person name="Boltjanskaja Y.V."/>
            <person name="Kevbrin V.V."/>
        </authorList>
    </citation>
    <scope>NUCLEOTIDE SEQUENCE</scope>
    <source>
        <strain evidence="10">Z-710</strain>
    </source>
</reference>
<evidence type="ECO:0000256" key="7">
    <source>
        <dbReference type="HAMAP-Rule" id="MF_00607"/>
    </source>
</evidence>
<dbReference type="PANTHER" id="PTHR11727:SF7">
    <property type="entry name" value="DIMETHYLADENOSINE TRANSFERASE-RELATED"/>
    <property type="match status" value="1"/>
</dbReference>
<keyword evidence="3 7" id="KW-0489">Methyltransferase</keyword>
<dbReference type="PANTHER" id="PTHR11727">
    <property type="entry name" value="DIMETHYLADENOSINE TRANSFERASE"/>
    <property type="match status" value="1"/>
</dbReference>
<evidence type="ECO:0000313" key="10">
    <source>
        <dbReference type="EMBL" id="XCI28780.1"/>
    </source>
</evidence>
<dbReference type="AlphaFoldDB" id="A0AAU8HTY9"/>
<keyword evidence="2 7" id="KW-0698">rRNA processing</keyword>
<dbReference type="GO" id="GO:0005829">
    <property type="term" value="C:cytosol"/>
    <property type="evidence" value="ECO:0007669"/>
    <property type="project" value="TreeGrafter"/>
</dbReference>
<dbReference type="PROSITE" id="PS51689">
    <property type="entry name" value="SAM_RNA_A_N6_MT"/>
    <property type="match status" value="1"/>
</dbReference>
<keyword evidence="4 7" id="KW-0808">Transferase</keyword>
<keyword evidence="5 7" id="KW-0949">S-adenosyl-L-methionine</keyword>
<dbReference type="GO" id="GO:0003723">
    <property type="term" value="F:RNA binding"/>
    <property type="evidence" value="ECO:0007669"/>
    <property type="project" value="UniProtKB-UniRule"/>
</dbReference>
<dbReference type="GO" id="GO:0052908">
    <property type="term" value="F:16S rRNA (adenine(1518)-N(6)/adenine(1519)-N(6))-dimethyltransferase activity"/>
    <property type="evidence" value="ECO:0007669"/>
    <property type="project" value="UniProtKB-EC"/>
</dbReference>
<comment type="function">
    <text evidence="7">Specifically dimethylates two adjacent adenosines (A1518 and A1519) in the loop of a conserved hairpin near the 3'-end of 16S rRNA in the 30S particle. May play a critical role in biogenesis of 30S subunits.</text>
</comment>
<dbReference type="EMBL" id="CP159485">
    <property type="protein sequence ID" value="XCI28780.1"/>
    <property type="molecule type" value="Genomic_DNA"/>
</dbReference>
<feature type="binding site" evidence="7 8">
    <location>
        <position position="101"/>
    </location>
    <ligand>
        <name>S-adenosyl-L-methionine</name>
        <dbReference type="ChEBI" id="CHEBI:59789"/>
    </ligand>
</feature>
<dbReference type="InterPro" id="IPR020598">
    <property type="entry name" value="rRNA_Ade_methylase_Trfase_N"/>
</dbReference>
<dbReference type="NCBIfam" id="TIGR00755">
    <property type="entry name" value="ksgA"/>
    <property type="match status" value="1"/>
</dbReference>